<comment type="similarity">
    <text evidence="1">Belongs to the protein-tyrosine phosphatase family. Non-receptor class CDC14 subfamily.</text>
</comment>
<evidence type="ECO:0000313" key="7">
    <source>
        <dbReference type="EMBL" id="EER18419.1"/>
    </source>
</evidence>
<dbReference type="SMART" id="SM00404">
    <property type="entry name" value="PTPc_motif"/>
    <property type="match status" value="1"/>
</dbReference>
<dbReference type="EMBL" id="GG671811">
    <property type="protein sequence ID" value="EER18419.1"/>
    <property type="molecule type" value="Genomic_DNA"/>
</dbReference>
<keyword evidence="8" id="KW-1185">Reference proteome</keyword>
<dbReference type="Gene3D" id="3.90.190.10">
    <property type="entry name" value="Protein tyrosine phosphatase superfamily"/>
    <property type="match status" value="2"/>
</dbReference>
<keyword evidence="4" id="KW-0904">Protein phosphatase</keyword>
<evidence type="ECO:0000256" key="1">
    <source>
        <dbReference type="ARBA" id="ARBA00007315"/>
    </source>
</evidence>
<dbReference type="EC" id="3.1.3.48" evidence="2"/>
<evidence type="ECO:0000256" key="2">
    <source>
        <dbReference type="ARBA" id="ARBA00013064"/>
    </source>
</evidence>
<dbReference type="PROSITE" id="PS50056">
    <property type="entry name" value="TYR_PHOSPHATASE_2"/>
    <property type="match status" value="1"/>
</dbReference>
<dbReference type="PROSITE" id="PS50054">
    <property type="entry name" value="TYR_PHOSPHATASE_DUAL"/>
    <property type="match status" value="1"/>
</dbReference>
<dbReference type="InterPro" id="IPR044506">
    <property type="entry name" value="CDC14_C"/>
</dbReference>
<dbReference type="InterPro" id="IPR003595">
    <property type="entry name" value="Tyr_Pase_cat"/>
</dbReference>
<dbReference type="GO" id="GO:0004725">
    <property type="term" value="F:protein tyrosine phosphatase activity"/>
    <property type="evidence" value="ECO:0007669"/>
    <property type="project" value="UniProtKB-EC"/>
</dbReference>
<sequence length="315" mass="35200">MSTKFWVKNLDLMTLPLPIGRYISDVCGLLDTGRRVVHFCASKNSFRAASACLASLCITYRGDVTGAQAAQYFNNIRLEPFRDANLGASSFDLTLEHVCGGFEFAVREGWFDLETFDRKAWEHYQQLPNGDMNWIVPARILAFAGPSDTLVDEQGQEVCHPDLYVKTFSTPDFGVSTVVRLNERRYSPDFFTQHGIRHYDLNFEDGSCPSDEVVKRFFAIVDSSEGAVAVHCKAGLGRTGTLIGLWAMREYGLTAPQFIGWCRLCRPGSILGPQQAYLLEMEAYCHSGRASPHNPQWVKLGSESSIGRWAVFRGA</sequence>
<keyword evidence="3" id="KW-0378">Hydrolase</keyword>
<reference evidence="7 8" key="1">
    <citation type="submission" date="2008-07" db="EMBL/GenBank/DDBJ databases">
        <authorList>
            <person name="El-Sayed N."/>
            <person name="Caler E."/>
            <person name="Inman J."/>
            <person name="Amedeo P."/>
            <person name="Hass B."/>
            <person name="Wortman J."/>
        </authorList>
    </citation>
    <scope>NUCLEOTIDE SEQUENCE [LARGE SCALE GENOMIC DNA]</scope>
    <source>
        <strain evidence="8">ATCC 50983 / TXsc</strain>
    </source>
</reference>
<accession>C5KB93</accession>
<dbReference type="SUPFAM" id="SSF52799">
    <property type="entry name" value="(Phosphotyrosine protein) phosphatases II"/>
    <property type="match status" value="2"/>
</dbReference>
<evidence type="ECO:0000256" key="4">
    <source>
        <dbReference type="ARBA" id="ARBA00022912"/>
    </source>
</evidence>
<evidence type="ECO:0000313" key="8">
    <source>
        <dbReference type="Proteomes" id="UP000007800"/>
    </source>
</evidence>
<dbReference type="OMA" id="INEYEYY"/>
<dbReference type="InterPro" id="IPR029021">
    <property type="entry name" value="Prot-tyrosine_phosphatase-like"/>
</dbReference>
<dbReference type="Proteomes" id="UP000007800">
    <property type="component" value="Unassembled WGS sequence"/>
</dbReference>
<dbReference type="FunFam" id="3.90.190.10:FF:000006">
    <property type="entry name" value="Dual specificity protein phosphatase CDC14B"/>
    <property type="match status" value="1"/>
</dbReference>
<dbReference type="InterPro" id="IPR000387">
    <property type="entry name" value="Tyr_Pase_dom"/>
</dbReference>
<name>C5KB93_PERM5</name>
<feature type="domain" description="Tyrosine specific protein phosphatases" evidence="6">
    <location>
        <begin position="215"/>
        <end position="277"/>
    </location>
</feature>
<dbReference type="InParanoid" id="C5KB93"/>
<feature type="domain" description="Tyrosine-protein phosphatase" evidence="5">
    <location>
        <begin position="131"/>
        <end position="290"/>
    </location>
</feature>
<dbReference type="InterPro" id="IPR016130">
    <property type="entry name" value="Tyr_Pase_AS"/>
</dbReference>
<dbReference type="Pfam" id="PF22785">
    <property type="entry name" value="Tc-R-P"/>
    <property type="match status" value="1"/>
</dbReference>
<organism evidence="8">
    <name type="scientific">Perkinsus marinus (strain ATCC 50983 / TXsc)</name>
    <dbReference type="NCBI Taxonomy" id="423536"/>
    <lineage>
        <taxon>Eukaryota</taxon>
        <taxon>Sar</taxon>
        <taxon>Alveolata</taxon>
        <taxon>Perkinsozoa</taxon>
        <taxon>Perkinsea</taxon>
        <taxon>Perkinsida</taxon>
        <taxon>Perkinsidae</taxon>
        <taxon>Perkinsus</taxon>
    </lineage>
</organism>
<dbReference type="InterPro" id="IPR050561">
    <property type="entry name" value="PTP"/>
</dbReference>
<evidence type="ECO:0000256" key="3">
    <source>
        <dbReference type="ARBA" id="ARBA00022801"/>
    </source>
</evidence>
<dbReference type="OrthoDB" id="447424at2759"/>
<proteinExistence type="inferred from homology"/>
<dbReference type="PROSITE" id="PS00383">
    <property type="entry name" value="TYR_PHOSPHATASE_1"/>
    <property type="match status" value="1"/>
</dbReference>
<gene>
    <name evidence="7" type="ORF">Pmar_PMAR005330</name>
</gene>
<protein>
    <recommendedName>
        <fullName evidence="2">protein-tyrosine-phosphatase</fullName>
        <ecNumber evidence="2">3.1.3.48</ecNumber>
    </recommendedName>
</protein>
<dbReference type="Pfam" id="PF14671">
    <property type="entry name" value="DSPn"/>
    <property type="match status" value="1"/>
</dbReference>
<evidence type="ECO:0000259" key="6">
    <source>
        <dbReference type="PROSITE" id="PS50056"/>
    </source>
</evidence>
<dbReference type="GeneID" id="9049225"/>
<dbReference type="CDD" id="cd14499">
    <property type="entry name" value="CDC14_C"/>
    <property type="match status" value="1"/>
</dbReference>
<dbReference type="PANTHER" id="PTHR23339">
    <property type="entry name" value="TYROSINE SPECIFIC PROTEIN PHOSPHATASE AND DUAL SPECIFICITY PROTEIN PHOSPHATASE"/>
    <property type="match status" value="1"/>
</dbReference>
<dbReference type="RefSeq" id="XP_002786623.1">
    <property type="nucleotide sequence ID" value="XM_002786577.1"/>
</dbReference>
<dbReference type="InterPro" id="IPR029260">
    <property type="entry name" value="DSPn"/>
</dbReference>
<dbReference type="AlphaFoldDB" id="C5KB93"/>
<dbReference type="SMART" id="SM00195">
    <property type="entry name" value="DSPc"/>
    <property type="match status" value="1"/>
</dbReference>
<evidence type="ECO:0000259" key="5">
    <source>
        <dbReference type="PROSITE" id="PS50054"/>
    </source>
</evidence>
<dbReference type="InterPro" id="IPR020422">
    <property type="entry name" value="TYR_PHOSPHATASE_DUAL_dom"/>
</dbReference>